<reference evidence="1 2" key="1">
    <citation type="journal article" date="2018" name="Front. Plant Sci.">
        <title>Red Clover (Trifolium pratense) and Zigzag Clover (T. medium) - A Picture of Genomic Similarities and Differences.</title>
        <authorList>
            <person name="Dluhosova J."/>
            <person name="Istvanek J."/>
            <person name="Nedelnik J."/>
            <person name="Repkova J."/>
        </authorList>
    </citation>
    <scope>NUCLEOTIDE SEQUENCE [LARGE SCALE GENOMIC DNA]</scope>
    <source>
        <strain evidence="2">cv. 10/8</strain>
        <tissue evidence="1">Leaf</tissue>
    </source>
</reference>
<keyword evidence="2" id="KW-1185">Reference proteome</keyword>
<dbReference type="Proteomes" id="UP000265520">
    <property type="component" value="Unassembled WGS sequence"/>
</dbReference>
<organism evidence="1 2">
    <name type="scientific">Trifolium medium</name>
    <dbReference type="NCBI Taxonomy" id="97028"/>
    <lineage>
        <taxon>Eukaryota</taxon>
        <taxon>Viridiplantae</taxon>
        <taxon>Streptophyta</taxon>
        <taxon>Embryophyta</taxon>
        <taxon>Tracheophyta</taxon>
        <taxon>Spermatophyta</taxon>
        <taxon>Magnoliopsida</taxon>
        <taxon>eudicotyledons</taxon>
        <taxon>Gunneridae</taxon>
        <taxon>Pentapetalae</taxon>
        <taxon>rosids</taxon>
        <taxon>fabids</taxon>
        <taxon>Fabales</taxon>
        <taxon>Fabaceae</taxon>
        <taxon>Papilionoideae</taxon>
        <taxon>50 kb inversion clade</taxon>
        <taxon>NPAAA clade</taxon>
        <taxon>Hologalegina</taxon>
        <taxon>IRL clade</taxon>
        <taxon>Trifolieae</taxon>
        <taxon>Trifolium</taxon>
    </lineage>
</organism>
<sequence>MDTDAIGDSVNKLKAIRIDNDEFADEDEDDSDDDEEEFEPITFGFLEKPKNSLTLSRQFFPSKAGGLPVPLPSQ</sequence>
<evidence type="ECO:0000313" key="2">
    <source>
        <dbReference type="Proteomes" id="UP000265520"/>
    </source>
</evidence>
<protein>
    <submittedName>
        <fullName evidence="1">Programmed cell death protein 2-like</fullName>
    </submittedName>
</protein>
<comment type="caution">
    <text evidence="1">The sequence shown here is derived from an EMBL/GenBank/DDBJ whole genome shotgun (WGS) entry which is preliminary data.</text>
</comment>
<accession>A0A392MZM7</accession>
<name>A0A392MZM7_9FABA</name>
<proteinExistence type="predicted"/>
<evidence type="ECO:0000313" key="1">
    <source>
        <dbReference type="EMBL" id="MCH92158.1"/>
    </source>
</evidence>
<dbReference type="AlphaFoldDB" id="A0A392MZM7"/>
<dbReference type="EMBL" id="LXQA010022031">
    <property type="protein sequence ID" value="MCH92158.1"/>
    <property type="molecule type" value="Genomic_DNA"/>
</dbReference>